<name>A0A382T391_9ZZZZ</name>
<accession>A0A382T391</accession>
<keyword evidence="1" id="KW-0560">Oxidoreductase</keyword>
<feature type="domain" description="MsrB" evidence="2">
    <location>
        <begin position="3"/>
        <end position="39"/>
    </location>
</feature>
<dbReference type="SUPFAM" id="SSF51316">
    <property type="entry name" value="Mss4-like"/>
    <property type="match status" value="1"/>
</dbReference>
<evidence type="ECO:0000313" key="3">
    <source>
        <dbReference type="EMBL" id="SVD15741.1"/>
    </source>
</evidence>
<organism evidence="3">
    <name type="scientific">marine metagenome</name>
    <dbReference type="NCBI Taxonomy" id="408172"/>
    <lineage>
        <taxon>unclassified sequences</taxon>
        <taxon>metagenomes</taxon>
        <taxon>ecological metagenomes</taxon>
    </lineage>
</organism>
<evidence type="ECO:0000259" key="2">
    <source>
        <dbReference type="PROSITE" id="PS51790"/>
    </source>
</evidence>
<dbReference type="InterPro" id="IPR011057">
    <property type="entry name" value="Mss4-like_sf"/>
</dbReference>
<dbReference type="PROSITE" id="PS51790">
    <property type="entry name" value="MSRB"/>
    <property type="match status" value="1"/>
</dbReference>
<dbReference type="AlphaFoldDB" id="A0A382T391"/>
<sequence>MSKTIKKDKLTKEQYSVAIQGFTEMPFSGVYNFEKRSGV</sequence>
<protein>
    <recommendedName>
        <fullName evidence="2">MsrB domain-containing protein</fullName>
    </recommendedName>
</protein>
<dbReference type="EMBL" id="UINC01133047">
    <property type="protein sequence ID" value="SVD15741.1"/>
    <property type="molecule type" value="Genomic_DNA"/>
</dbReference>
<dbReference type="Gene3D" id="2.170.150.20">
    <property type="entry name" value="Peptide methionine sulfoxide reductase"/>
    <property type="match status" value="1"/>
</dbReference>
<gene>
    <name evidence="3" type="ORF">METZ01_LOCUS368595</name>
</gene>
<feature type="non-terminal residue" evidence="3">
    <location>
        <position position="39"/>
    </location>
</feature>
<dbReference type="InterPro" id="IPR002579">
    <property type="entry name" value="Met_Sox_Rdtase_MsrB_dom"/>
</dbReference>
<reference evidence="3" key="1">
    <citation type="submission" date="2018-05" db="EMBL/GenBank/DDBJ databases">
        <authorList>
            <person name="Lanie J.A."/>
            <person name="Ng W.-L."/>
            <person name="Kazmierczak K.M."/>
            <person name="Andrzejewski T.M."/>
            <person name="Davidsen T.M."/>
            <person name="Wayne K.J."/>
            <person name="Tettelin H."/>
            <person name="Glass J.I."/>
            <person name="Rusch D."/>
            <person name="Podicherti R."/>
            <person name="Tsui H.-C.T."/>
            <person name="Winkler M.E."/>
        </authorList>
    </citation>
    <scope>NUCLEOTIDE SEQUENCE</scope>
</reference>
<proteinExistence type="predicted"/>
<dbReference type="GO" id="GO:0033743">
    <property type="term" value="F:peptide-methionine (R)-S-oxide reductase activity"/>
    <property type="evidence" value="ECO:0007669"/>
    <property type="project" value="InterPro"/>
</dbReference>
<evidence type="ECO:0000256" key="1">
    <source>
        <dbReference type="ARBA" id="ARBA00023002"/>
    </source>
</evidence>